<organism evidence="1 2">
    <name type="scientific">Electrophorus voltai</name>
    <dbReference type="NCBI Taxonomy" id="2609070"/>
    <lineage>
        <taxon>Eukaryota</taxon>
        <taxon>Metazoa</taxon>
        <taxon>Chordata</taxon>
        <taxon>Craniata</taxon>
        <taxon>Vertebrata</taxon>
        <taxon>Euteleostomi</taxon>
        <taxon>Actinopterygii</taxon>
        <taxon>Neopterygii</taxon>
        <taxon>Teleostei</taxon>
        <taxon>Ostariophysi</taxon>
        <taxon>Gymnotiformes</taxon>
        <taxon>Gymnotoidei</taxon>
        <taxon>Gymnotidae</taxon>
        <taxon>Electrophorus</taxon>
    </lineage>
</organism>
<dbReference type="EMBL" id="JAROKS010000025">
    <property type="protein sequence ID" value="KAK1785753.1"/>
    <property type="molecule type" value="Genomic_DNA"/>
</dbReference>
<accession>A0AAD8YTL1</accession>
<evidence type="ECO:0000313" key="1">
    <source>
        <dbReference type="EMBL" id="KAK1785753.1"/>
    </source>
</evidence>
<dbReference type="AlphaFoldDB" id="A0AAD8YTL1"/>
<proteinExistence type="predicted"/>
<sequence length="85" mass="9625">MSLHRQKPPEKGTKTTDIVSETDRDKHILLQMLDLHRQKVSPIDLTSMLYISCPWLEISCEPNRAVKCLPQSSLAISPSVTQLLL</sequence>
<evidence type="ECO:0000313" key="2">
    <source>
        <dbReference type="Proteomes" id="UP001239994"/>
    </source>
</evidence>
<comment type="caution">
    <text evidence="1">The sequence shown here is derived from an EMBL/GenBank/DDBJ whole genome shotgun (WGS) entry which is preliminary data.</text>
</comment>
<protein>
    <submittedName>
        <fullName evidence="1">Uncharacterized protein</fullName>
    </submittedName>
</protein>
<reference evidence="1" key="1">
    <citation type="submission" date="2023-03" db="EMBL/GenBank/DDBJ databases">
        <title>Electrophorus voltai genome.</title>
        <authorList>
            <person name="Bian C."/>
        </authorList>
    </citation>
    <scope>NUCLEOTIDE SEQUENCE</scope>
    <source>
        <strain evidence="1">CB-2022</strain>
        <tissue evidence="1">Muscle</tissue>
    </source>
</reference>
<name>A0AAD8YTL1_9TELE</name>
<dbReference type="Proteomes" id="UP001239994">
    <property type="component" value="Unassembled WGS sequence"/>
</dbReference>
<gene>
    <name evidence="1" type="ORF">P4O66_003140</name>
</gene>
<keyword evidence="2" id="KW-1185">Reference proteome</keyword>